<evidence type="ECO:0000313" key="3">
    <source>
        <dbReference type="Proteomes" id="UP001324115"/>
    </source>
</evidence>
<dbReference type="EMBL" id="JAXUIC010000008">
    <property type="protein sequence ID" value="KAK4576608.1"/>
    <property type="molecule type" value="Genomic_DNA"/>
</dbReference>
<sequence>MQRIPHKSQAAQRLQVPAGAWRSSLHRDAMEGHRGLRKNNNYSVSSSPRPRPVCTCSNHPGAVRCTRHGYAVPHAETLKKHSARKEVLRRALTPPPRRLSLRWFNFRPTPSRLSNMSVAN</sequence>
<protein>
    <submittedName>
        <fullName evidence="2">Uncharacterized protein</fullName>
    </submittedName>
</protein>
<feature type="compositionally biased region" description="Basic and acidic residues" evidence="1">
    <location>
        <begin position="25"/>
        <end position="34"/>
    </location>
</feature>
<dbReference type="AlphaFoldDB" id="A0AAN7IK84"/>
<gene>
    <name evidence="2" type="ORF">RGQ29_027236</name>
</gene>
<dbReference type="Proteomes" id="UP001324115">
    <property type="component" value="Unassembled WGS sequence"/>
</dbReference>
<name>A0AAN7IK84_QUERU</name>
<accession>A0AAN7IK84</accession>
<organism evidence="2 3">
    <name type="scientific">Quercus rubra</name>
    <name type="common">Northern red oak</name>
    <name type="synonym">Quercus borealis</name>
    <dbReference type="NCBI Taxonomy" id="3512"/>
    <lineage>
        <taxon>Eukaryota</taxon>
        <taxon>Viridiplantae</taxon>
        <taxon>Streptophyta</taxon>
        <taxon>Embryophyta</taxon>
        <taxon>Tracheophyta</taxon>
        <taxon>Spermatophyta</taxon>
        <taxon>Magnoliopsida</taxon>
        <taxon>eudicotyledons</taxon>
        <taxon>Gunneridae</taxon>
        <taxon>Pentapetalae</taxon>
        <taxon>rosids</taxon>
        <taxon>fabids</taxon>
        <taxon>Fagales</taxon>
        <taxon>Fagaceae</taxon>
        <taxon>Quercus</taxon>
    </lineage>
</organism>
<evidence type="ECO:0000256" key="1">
    <source>
        <dbReference type="SAM" id="MobiDB-lite"/>
    </source>
</evidence>
<evidence type="ECO:0000313" key="2">
    <source>
        <dbReference type="EMBL" id="KAK4576608.1"/>
    </source>
</evidence>
<keyword evidence="3" id="KW-1185">Reference proteome</keyword>
<comment type="caution">
    <text evidence="2">The sequence shown here is derived from an EMBL/GenBank/DDBJ whole genome shotgun (WGS) entry which is preliminary data.</text>
</comment>
<reference evidence="2 3" key="1">
    <citation type="journal article" date="2023" name="G3 (Bethesda)">
        <title>A haplotype-resolved chromosome-scale genome for Quercus rubra L. provides insights into the genetics of adaptive traits for red oak species.</title>
        <authorList>
            <person name="Kapoor B."/>
            <person name="Jenkins J."/>
            <person name="Schmutz J."/>
            <person name="Zhebentyayeva T."/>
            <person name="Kuelheim C."/>
            <person name="Coggeshall M."/>
            <person name="Heim C."/>
            <person name="Lasky J.R."/>
            <person name="Leites L."/>
            <person name="Islam-Faridi N."/>
            <person name="Romero-Severson J."/>
            <person name="DeLeo V.L."/>
            <person name="Lucas S.M."/>
            <person name="Lazic D."/>
            <person name="Gailing O."/>
            <person name="Carlson J."/>
            <person name="Staton M."/>
        </authorList>
    </citation>
    <scope>NUCLEOTIDE SEQUENCE [LARGE SCALE GENOMIC DNA]</scope>
    <source>
        <strain evidence="2">Pseudo-F2</strain>
    </source>
</reference>
<feature type="region of interest" description="Disordered" evidence="1">
    <location>
        <begin position="1"/>
        <end position="52"/>
    </location>
</feature>
<proteinExistence type="predicted"/>